<accession>A0A2Z7A5V7</accession>
<dbReference type="Proteomes" id="UP000250235">
    <property type="component" value="Unassembled WGS sequence"/>
</dbReference>
<gene>
    <name evidence="2" type="ORF">F511_43945</name>
</gene>
<evidence type="ECO:0000313" key="3">
    <source>
        <dbReference type="Proteomes" id="UP000250235"/>
    </source>
</evidence>
<proteinExistence type="predicted"/>
<keyword evidence="3" id="KW-1185">Reference proteome</keyword>
<sequence length="68" mass="7690">MDEGGDAKLLSVRHPLLFPVALLSRAGILQMLVGVLCSAISFVRKLVRFEQPVRFDMNCRIMYFMSTT</sequence>
<protein>
    <submittedName>
        <fullName evidence="2">Uncharacterized protein</fullName>
    </submittedName>
</protein>
<keyword evidence="1" id="KW-1133">Transmembrane helix</keyword>
<dbReference type="EMBL" id="KV021105">
    <property type="protein sequence ID" value="KZV14270.1"/>
    <property type="molecule type" value="Genomic_DNA"/>
</dbReference>
<keyword evidence="1" id="KW-0812">Transmembrane</keyword>
<keyword evidence="1" id="KW-0472">Membrane</keyword>
<organism evidence="2 3">
    <name type="scientific">Dorcoceras hygrometricum</name>
    <dbReference type="NCBI Taxonomy" id="472368"/>
    <lineage>
        <taxon>Eukaryota</taxon>
        <taxon>Viridiplantae</taxon>
        <taxon>Streptophyta</taxon>
        <taxon>Embryophyta</taxon>
        <taxon>Tracheophyta</taxon>
        <taxon>Spermatophyta</taxon>
        <taxon>Magnoliopsida</taxon>
        <taxon>eudicotyledons</taxon>
        <taxon>Gunneridae</taxon>
        <taxon>Pentapetalae</taxon>
        <taxon>asterids</taxon>
        <taxon>lamiids</taxon>
        <taxon>Lamiales</taxon>
        <taxon>Gesneriaceae</taxon>
        <taxon>Didymocarpoideae</taxon>
        <taxon>Trichosporeae</taxon>
        <taxon>Loxocarpinae</taxon>
        <taxon>Dorcoceras</taxon>
    </lineage>
</organism>
<reference evidence="2 3" key="1">
    <citation type="journal article" date="2015" name="Proc. Natl. Acad. Sci. U.S.A.">
        <title>The resurrection genome of Boea hygrometrica: A blueprint for survival of dehydration.</title>
        <authorList>
            <person name="Xiao L."/>
            <person name="Yang G."/>
            <person name="Zhang L."/>
            <person name="Yang X."/>
            <person name="Zhao S."/>
            <person name="Ji Z."/>
            <person name="Zhou Q."/>
            <person name="Hu M."/>
            <person name="Wang Y."/>
            <person name="Chen M."/>
            <person name="Xu Y."/>
            <person name="Jin H."/>
            <person name="Xiao X."/>
            <person name="Hu G."/>
            <person name="Bao F."/>
            <person name="Hu Y."/>
            <person name="Wan P."/>
            <person name="Li L."/>
            <person name="Deng X."/>
            <person name="Kuang T."/>
            <person name="Xiang C."/>
            <person name="Zhu J.K."/>
            <person name="Oliver M.J."/>
            <person name="He Y."/>
        </authorList>
    </citation>
    <scope>NUCLEOTIDE SEQUENCE [LARGE SCALE GENOMIC DNA]</scope>
    <source>
        <strain evidence="3">cv. XS01</strain>
    </source>
</reference>
<name>A0A2Z7A5V7_9LAMI</name>
<evidence type="ECO:0000256" key="1">
    <source>
        <dbReference type="SAM" id="Phobius"/>
    </source>
</evidence>
<dbReference type="AlphaFoldDB" id="A0A2Z7A5V7"/>
<evidence type="ECO:0000313" key="2">
    <source>
        <dbReference type="EMBL" id="KZV14270.1"/>
    </source>
</evidence>
<feature type="transmembrane region" description="Helical" evidence="1">
    <location>
        <begin position="20"/>
        <end position="43"/>
    </location>
</feature>